<dbReference type="GO" id="GO:0005739">
    <property type="term" value="C:mitochondrion"/>
    <property type="evidence" value="ECO:0007669"/>
    <property type="project" value="InterPro"/>
</dbReference>
<dbReference type="FunCoup" id="A0A6P8IJL6">
    <property type="interactions" value="2584"/>
</dbReference>
<keyword evidence="5" id="KW-0689">Ribosomal protein</keyword>
<feature type="repeat" description="PPR" evidence="8">
    <location>
        <begin position="16"/>
        <end position="50"/>
    </location>
</feature>
<keyword evidence="2" id="KW-0699">rRNA-binding</keyword>
<evidence type="ECO:0000256" key="7">
    <source>
        <dbReference type="ARBA" id="ARBA00035134"/>
    </source>
</evidence>
<keyword evidence="6" id="KW-0687">Ribonucleoprotein</keyword>
<dbReference type="InterPro" id="IPR037387">
    <property type="entry name" value="PTCD3"/>
</dbReference>
<evidence type="ECO:0000256" key="5">
    <source>
        <dbReference type="ARBA" id="ARBA00022980"/>
    </source>
</evidence>
<dbReference type="Pfam" id="PF13812">
    <property type="entry name" value="PPR_3"/>
    <property type="match status" value="1"/>
</dbReference>
<evidence type="ECO:0000313" key="10">
    <source>
        <dbReference type="RefSeq" id="XP_031567096.1"/>
    </source>
</evidence>
<feature type="repeat" description="PPR" evidence="8">
    <location>
        <begin position="92"/>
        <end position="127"/>
    </location>
</feature>
<proteinExistence type="inferred from homology"/>
<name>A0A6P8IJL6_ACTTE</name>
<evidence type="ECO:0000256" key="3">
    <source>
        <dbReference type="ARBA" id="ARBA00022845"/>
    </source>
</evidence>
<dbReference type="RefSeq" id="XP_031567096.1">
    <property type="nucleotide sequence ID" value="XM_031711236.1"/>
</dbReference>
<dbReference type="InterPro" id="IPR011990">
    <property type="entry name" value="TPR-like_helical_dom_sf"/>
</dbReference>
<accession>A0A6P8IJL6</accession>
<dbReference type="AlphaFoldDB" id="A0A6P8IJL6"/>
<gene>
    <name evidence="10" type="primary">LOC116302042</name>
</gene>
<evidence type="ECO:0000256" key="8">
    <source>
        <dbReference type="PROSITE-ProRule" id="PRU00708"/>
    </source>
</evidence>
<evidence type="ECO:0000256" key="4">
    <source>
        <dbReference type="ARBA" id="ARBA00022884"/>
    </source>
</evidence>
<dbReference type="GO" id="GO:0019843">
    <property type="term" value="F:rRNA binding"/>
    <property type="evidence" value="ECO:0007669"/>
    <property type="project" value="UniProtKB-KW"/>
</dbReference>
<dbReference type="GeneID" id="116302042"/>
<dbReference type="Pfam" id="PF13041">
    <property type="entry name" value="PPR_2"/>
    <property type="match status" value="1"/>
</dbReference>
<dbReference type="PANTHER" id="PTHR16276">
    <property type="entry name" value="PENTATRICOPEPTIDE REPEAT DOMAIN-CONTAINING PROTEIN 3"/>
    <property type="match status" value="1"/>
</dbReference>
<keyword evidence="3" id="KW-0810">Translation regulation</keyword>
<evidence type="ECO:0000256" key="6">
    <source>
        <dbReference type="ARBA" id="ARBA00023274"/>
    </source>
</evidence>
<dbReference type="PANTHER" id="PTHR16276:SF1">
    <property type="entry name" value="SMALL RIBOSOMAL SUBUNIT PROTEIN MS39"/>
    <property type="match status" value="1"/>
</dbReference>
<dbReference type="GO" id="GO:1990904">
    <property type="term" value="C:ribonucleoprotein complex"/>
    <property type="evidence" value="ECO:0007669"/>
    <property type="project" value="UniProtKB-KW"/>
</dbReference>
<dbReference type="GO" id="GO:0043024">
    <property type="term" value="F:ribosomal small subunit binding"/>
    <property type="evidence" value="ECO:0007669"/>
    <property type="project" value="InterPro"/>
</dbReference>
<dbReference type="Proteomes" id="UP000515163">
    <property type="component" value="Unplaced"/>
</dbReference>
<dbReference type="GO" id="GO:0006417">
    <property type="term" value="P:regulation of translation"/>
    <property type="evidence" value="ECO:0007669"/>
    <property type="project" value="UniProtKB-KW"/>
</dbReference>
<keyword evidence="4" id="KW-0694">RNA-binding</keyword>
<dbReference type="KEGG" id="aten:116302042"/>
<dbReference type="OrthoDB" id="6021531at2759"/>
<dbReference type="GO" id="GO:0032543">
    <property type="term" value="P:mitochondrial translation"/>
    <property type="evidence" value="ECO:0007669"/>
    <property type="project" value="InterPro"/>
</dbReference>
<evidence type="ECO:0000256" key="1">
    <source>
        <dbReference type="ARBA" id="ARBA00008551"/>
    </source>
</evidence>
<protein>
    <recommendedName>
        <fullName evidence="7">Small ribosomal subunit protein mS39</fullName>
    </recommendedName>
</protein>
<dbReference type="GO" id="GO:0005840">
    <property type="term" value="C:ribosome"/>
    <property type="evidence" value="ECO:0007669"/>
    <property type="project" value="UniProtKB-KW"/>
</dbReference>
<evidence type="ECO:0000313" key="9">
    <source>
        <dbReference type="Proteomes" id="UP000515163"/>
    </source>
</evidence>
<dbReference type="Gene3D" id="1.25.40.10">
    <property type="entry name" value="Tetratricopeptide repeat domain"/>
    <property type="match status" value="3"/>
</dbReference>
<organism evidence="9 10">
    <name type="scientific">Actinia tenebrosa</name>
    <name type="common">Australian red waratah sea anemone</name>
    <dbReference type="NCBI Taxonomy" id="6105"/>
    <lineage>
        <taxon>Eukaryota</taxon>
        <taxon>Metazoa</taxon>
        <taxon>Cnidaria</taxon>
        <taxon>Anthozoa</taxon>
        <taxon>Hexacorallia</taxon>
        <taxon>Actiniaria</taxon>
        <taxon>Actiniidae</taxon>
        <taxon>Actinia</taxon>
    </lineage>
</organism>
<sequence>MDNYAEKLFKSMEDKNSRSYDAMILALLKHNYHERAFELFEDMREQNFQASIYTYNGLINKSYVFYGYGEKLWSAVLNLIEHMKQEPVVLPDLYTYNEILKLCALIPNGSDKALEVFRDMCSKGIEPSLATFSRVLRAEYYRDRSMALYENEDEGDLKLKQNTNNSVLQAIISHLETYDKLPGLKHSSDIKFFNTAMGSALFCQDANAAHRLYALAETNDKTLLGQKRGLFYATFLVTLAQSEKSAEIVYHMYKELVPAKLIPQSWVYSELFRMVEREKMPRLVPKLYQDMKRYRVPINEQTCRGIFSALARRTSPKNHKQYIEIMTDVFFWMKKFNIPISPYMIGQLVRQYCAGGHLKQAWKAMEMFDEYNFHPTYVALMQLLECCSVNKDREQAMKVFEILAKYGYVISKRKQSSIFDNTQMPLSHRLYINGLFKNAEELDKRRAKYNMPKQPEVSKNEEMENL</sequence>
<evidence type="ECO:0000256" key="2">
    <source>
        <dbReference type="ARBA" id="ARBA00022730"/>
    </source>
</evidence>
<keyword evidence="9" id="KW-1185">Reference proteome</keyword>
<dbReference type="InParanoid" id="A0A6P8IJL6"/>
<dbReference type="InterPro" id="IPR002885">
    <property type="entry name" value="PPR_rpt"/>
</dbReference>
<comment type="similarity">
    <text evidence="1">Belongs to the mitochondrion-specific ribosomal protein mS39 family.</text>
</comment>
<dbReference type="PROSITE" id="PS51375">
    <property type="entry name" value="PPR"/>
    <property type="match status" value="2"/>
</dbReference>
<dbReference type="NCBIfam" id="TIGR00756">
    <property type="entry name" value="PPR"/>
    <property type="match status" value="2"/>
</dbReference>
<reference evidence="10" key="1">
    <citation type="submission" date="2025-08" db="UniProtKB">
        <authorList>
            <consortium name="RefSeq"/>
        </authorList>
    </citation>
    <scope>IDENTIFICATION</scope>
    <source>
        <tissue evidence="10">Tentacle</tissue>
    </source>
</reference>